<feature type="transmembrane region" description="Helical" evidence="1">
    <location>
        <begin position="28"/>
        <end position="47"/>
    </location>
</feature>
<dbReference type="AlphaFoldDB" id="A0A351RAQ6"/>
<accession>A0A351RAQ6</accession>
<dbReference type="EMBL" id="DNAA01000146">
    <property type="protein sequence ID" value="HBA09127.1"/>
    <property type="molecule type" value="Genomic_DNA"/>
</dbReference>
<proteinExistence type="predicted"/>
<keyword evidence="1" id="KW-1133">Transmembrane helix</keyword>
<keyword evidence="1" id="KW-0812">Transmembrane</keyword>
<protein>
    <submittedName>
        <fullName evidence="2">DUF2798 domain-containing protein</fullName>
    </submittedName>
</protein>
<evidence type="ECO:0000313" key="2">
    <source>
        <dbReference type="EMBL" id="HBA09127.1"/>
    </source>
</evidence>
<keyword evidence="1" id="KW-0472">Membrane</keyword>
<dbReference type="Proteomes" id="UP000264313">
    <property type="component" value="Unassembled WGS sequence"/>
</dbReference>
<name>A0A351RAQ6_9PROT</name>
<dbReference type="InterPro" id="IPR021529">
    <property type="entry name" value="DUF2798"/>
</dbReference>
<evidence type="ECO:0000256" key="1">
    <source>
        <dbReference type="SAM" id="Phobius"/>
    </source>
</evidence>
<evidence type="ECO:0000313" key="3">
    <source>
        <dbReference type="Proteomes" id="UP000264313"/>
    </source>
</evidence>
<reference evidence="2 3" key="1">
    <citation type="journal article" date="2018" name="Nat. Biotechnol.">
        <title>A standardized bacterial taxonomy based on genome phylogeny substantially revises the tree of life.</title>
        <authorList>
            <person name="Parks D.H."/>
            <person name="Chuvochina M."/>
            <person name="Waite D.W."/>
            <person name="Rinke C."/>
            <person name="Skarshewski A."/>
            <person name="Chaumeil P.A."/>
            <person name="Hugenholtz P."/>
        </authorList>
    </citation>
    <scope>NUCLEOTIDE SEQUENCE [LARGE SCALE GENOMIC DNA]</scope>
    <source>
        <strain evidence="2">UBA9958</strain>
    </source>
</reference>
<gene>
    <name evidence="2" type="ORF">DCW48_05920</name>
</gene>
<organism evidence="2 3">
    <name type="scientific">Methylotenera mobilis</name>
    <dbReference type="NCBI Taxonomy" id="359408"/>
    <lineage>
        <taxon>Bacteria</taxon>
        <taxon>Pseudomonadati</taxon>
        <taxon>Pseudomonadota</taxon>
        <taxon>Betaproteobacteria</taxon>
        <taxon>Nitrosomonadales</taxon>
        <taxon>Methylophilaceae</taxon>
        <taxon>Methylotenera</taxon>
    </lineage>
</organism>
<dbReference type="Pfam" id="PF11391">
    <property type="entry name" value="DUF2798"/>
    <property type="match status" value="1"/>
</dbReference>
<comment type="caution">
    <text evidence="2">The sequence shown here is derived from an EMBL/GenBank/DDBJ whole genome shotgun (WGS) entry which is preliminary data.</text>
</comment>
<sequence>MSFSTALTVSAAITYIRQESMSNFLSIWLSSFITAWPIVFISILVIAPQINKILDKLVNQSINRDLQAKK</sequence>